<name>A0AAE0B7Y2_9ROSI</name>
<sequence length="118" mass="13785">MDVNATVDQLISPSGGWNTQLIRGNFNLEDTNLILQIPIVKVNREDNTLWHFNENGKYSVKSGYWLGHRLGNMIGPSNISHRSSWWNTFWRVKIPMKVKMFIWKACQDWIPTKINIGR</sequence>
<dbReference type="AlphaFoldDB" id="A0AAE0B7Y2"/>
<proteinExistence type="predicted"/>
<dbReference type="Proteomes" id="UP001281410">
    <property type="component" value="Unassembled WGS sequence"/>
</dbReference>
<accession>A0AAE0B7Y2</accession>
<evidence type="ECO:0000313" key="2">
    <source>
        <dbReference type="Proteomes" id="UP001281410"/>
    </source>
</evidence>
<organism evidence="1 2">
    <name type="scientific">Dipteronia sinensis</name>
    <dbReference type="NCBI Taxonomy" id="43782"/>
    <lineage>
        <taxon>Eukaryota</taxon>
        <taxon>Viridiplantae</taxon>
        <taxon>Streptophyta</taxon>
        <taxon>Embryophyta</taxon>
        <taxon>Tracheophyta</taxon>
        <taxon>Spermatophyta</taxon>
        <taxon>Magnoliopsida</taxon>
        <taxon>eudicotyledons</taxon>
        <taxon>Gunneridae</taxon>
        <taxon>Pentapetalae</taxon>
        <taxon>rosids</taxon>
        <taxon>malvids</taxon>
        <taxon>Sapindales</taxon>
        <taxon>Sapindaceae</taxon>
        <taxon>Hippocastanoideae</taxon>
        <taxon>Acereae</taxon>
        <taxon>Dipteronia</taxon>
    </lineage>
</organism>
<protein>
    <recommendedName>
        <fullName evidence="3">Reverse transcriptase zinc-binding domain-containing protein</fullName>
    </recommendedName>
</protein>
<dbReference type="EMBL" id="JANJYJ010000001">
    <property type="protein sequence ID" value="KAK3230764.1"/>
    <property type="molecule type" value="Genomic_DNA"/>
</dbReference>
<evidence type="ECO:0000313" key="1">
    <source>
        <dbReference type="EMBL" id="KAK3230764.1"/>
    </source>
</evidence>
<reference evidence="1" key="1">
    <citation type="journal article" date="2023" name="Plant J.">
        <title>Genome sequences and population genomics provide insights into the demographic history, inbreeding, and mutation load of two 'living fossil' tree species of Dipteronia.</title>
        <authorList>
            <person name="Feng Y."/>
            <person name="Comes H.P."/>
            <person name="Chen J."/>
            <person name="Zhu S."/>
            <person name="Lu R."/>
            <person name="Zhang X."/>
            <person name="Li P."/>
            <person name="Qiu J."/>
            <person name="Olsen K.M."/>
            <person name="Qiu Y."/>
        </authorList>
    </citation>
    <scope>NUCLEOTIDE SEQUENCE</scope>
    <source>
        <strain evidence="1">NBL</strain>
    </source>
</reference>
<comment type="caution">
    <text evidence="1">The sequence shown here is derived from an EMBL/GenBank/DDBJ whole genome shotgun (WGS) entry which is preliminary data.</text>
</comment>
<gene>
    <name evidence="1" type="ORF">Dsin_002645</name>
</gene>
<keyword evidence="2" id="KW-1185">Reference proteome</keyword>
<evidence type="ECO:0008006" key="3">
    <source>
        <dbReference type="Google" id="ProtNLM"/>
    </source>
</evidence>